<dbReference type="EMBL" id="AGNL01034857">
    <property type="protein sequence ID" value="EJK55029.1"/>
    <property type="molecule type" value="Genomic_DNA"/>
</dbReference>
<feature type="compositionally biased region" description="Basic and acidic residues" evidence="1">
    <location>
        <begin position="137"/>
        <end position="169"/>
    </location>
</feature>
<reference evidence="2 3" key="1">
    <citation type="journal article" date="2012" name="Genome Biol.">
        <title>Genome and low-iron response of an oceanic diatom adapted to chronic iron limitation.</title>
        <authorList>
            <person name="Lommer M."/>
            <person name="Specht M."/>
            <person name="Roy A.S."/>
            <person name="Kraemer L."/>
            <person name="Andreson R."/>
            <person name="Gutowska M.A."/>
            <person name="Wolf J."/>
            <person name="Bergner S.V."/>
            <person name="Schilhabel M.B."/>
            <person name="Klostermeier U.C."/>
            <person name="Beiko R.G."/>
            <person name="Rosenstiel P."/>
            <person name="Hippler M."/>
            <person name="Laroche J."/>
        </authorList>
    </citation>
    <scope>NUCLEOTIDE SEQUENCE [LARGE SCALE GENOMIC DNA]</scope>
    <source>
        <strain evidence="2 3">CCMP1005</strain>
    </source>
</reference>
<evidence type="ECO:0000256" key="1">
    <source>
        <dbReference type="SAM" id="MobiDB-lite"/>
    </source>
</evidence>
<comment type="caution">
    <text evidence="2">The sequence shown here is derived from an EMBL/GenBank/DDBJ whole genome shotgun (WGS) entry which is preliminary data.</text>
</comment>
<feature type="region of interest" description="Disordered" evidence="1">
    <location>
        <begin position="53"/>
        <end position="87"/>
    </location>
</feature>
<organism evidence="2 3">
    <name type="scientific">Thalassiosira oceanica</name>
    <name type="common">Marine diatom</name>
    <dbReference type="NCBI Taxonomy" id="159749"/>
    <lineage>
        <taxon>Eukaryota</taxon>
        <taxon>Sar</taxon>
        <taxon>Stramenopiles</taxon>
        <taxon>Ochrophyta</taxon>
        <taxon>Bacillariophyta</taxon>
        <taxon>Coscinodiscophyceae</taxon>
        <taxon>Thalassiosirophycidae</taxon>
        <taxon>Thalassiosirales</taxon>
        <taxon>Thalassiosiraceae</taxon>
        <taxon>Thalassiosira</taxon>
    </lineage>
</organism>
<dbReference type="Proteomes" id="UP000266841">
    <property type="component" value="Unassembled WGS sequence"/>
</dbReference>
<keyword evidence="3" id="KW-1185">Reference proteome</keyword>
<dbReference type="AlphaFoldDB" id="K0RRN1"/>
<accession>K0RRN1</accession>
<feature type="non-terminal residue" evidence="2">
    <location>
        <position position="1"/>
    </location>
</feature>
<sequence>GALDKALPEFGSQVFLPLAPVFEHRDDDISILLFDGTVGVRDWGDRRVRVVCGSADSSEQRGGDSRQEVALAEGDSRQTVDLAEGDSRQTVDLHLAEGKSQQMVDQVEGKSQLMVDQVDGESQQTANQRQQDDDGDGGEREDRHAFHCEGNGRIHPGRAGEGHEASPKADEEDEKRGKHWNRSTRLKVRAAETRDEAGGDSLLRVSLQQKFSSIMHVYKDVRLLTVYGKSSMGVLKYKIDDCATNFGASTRDALISFQLGVDAEYAVLTEGQAGRAGTREHGTRVMFTPSAAANETAVSDDLKDEGGVRDCRWMQAAQKLLKSNK</sequence>
<protein>
    <submittedName>
        <fullName evidence="2">Uncharacterized protein</fullName>
    </submittedName>
</protein>
<evidence type="ECO:0000313" key="2">
    <source>
        <dbReference type="EMBL" id="EJK55029.1"/>
    </source>
</evidence>
<name>K0RRN1_THAOC</name>
<feature type="region of interest" description="Disordered" evidence="1">
    <location>
        <begin position="118"/>
        <end position="197"/>
    </location>
</feature>
<proteinExistence type="predicted"/>
<gene>
    <name evidence="2" type="ORF">THAOC_25284</name>
</gene>
<feature type="compositionally biased region" description="Basic residues" evidence="1">
    <location>
        <begin position="177"/>
        <end position="188"/>
    </location>
</feature>
<feature type="compositionally biased region" description="Basic and acidic residues" evidence="1">
    <location>
        <begin position="58"/>
        <end position="67"/>
    </location>
</feature>
<evidence type="ECO:0000313" key="3">
    <source>
        <dbReference type="Proteomes" id="UP000266841"/>
    </source>
</evidence>